<organism evidence="1 2">
    <name type="scientific">Alkaliphilus pronyensis</name>
    <dbReference type="NCBI Taxonomy" id="1482732"/>
    <lineage>
        <taxon>Bacteria</taxon>
        <taxon>Bacillati</taxon>
        <taxon>Bacillota</taxon>
        <taxon>Clostridia</taxon>
        <taxon>Peptostreptococcales</taxon>
        <taxon>Natronincolaceae</taxon>
        <taxon>Alkaliphilus</taxon>
    </lineage>
</organism>
<dbReference type="PANTHER" id="PTHR10000">
    <property type="entry name" value="PHOSPHOSERINE PHOSPHATASE"/>
    <property type="match status" value="1"/>
</dbReference>
<dbReference type="SFLD" id="SFLDS00003">
    <property type="entry name" value="Haloacid_Dehalogenase"/>
    <property type="match status" value="1"/>
</dbReference>
<dbReference type="PANTHER" id="PTHR10000:SF8">
    <property type="entry name" value="HAD SUPERFAMILY HYDROLASE-LIKE, TYPE 3"/>
    <property type="match status" value="1"/>
</dbReference>
<dbReference type="InterPro" id="IPR036412">
    <property type="entry name" value="HAD-like_sf"/>
</dbReference>
<dbReference type="CDD" id="cd07516">
    <property type="entry name" value="HAD_Pase"/>
    <property type="match status" value="1"/>
</dbReference>
<evidence type="ECO:0000313" key="2">
    <source>
        <dbReference type="Proteomes" id="UP000432715"/>
    </source>
</evidence>
<dbReference type="AlphaFoldDB" id="A0A6I0F6K3"/>
<dbReference type="GO" id="GO:0016791">
    <property type="term" value="F:phosphatase activity"/>
    <property type="evidence" value="ECO:0007669"/>
    <property type="project" value="TreeGrafter"/>
</dbReference>
<dbReference type="InterPro" id="IPR023214">
    <property type="entry name" value="HAD_sf"/>
</dbReference>
<dbReference type="Gene3D" id="3.40.50.1000">
    <property type="entry name" value="HAD superfamily/HAD-like"/>
    <property type="match status" value="1"/>
</dbReference>
<dbReference type="GO" id="GO:0005829">
    <property type="term" value="C:cytosol"/>
    <property type="evidence" value="ECO:0007669"/>
    <property type="project" value="TreeGrafter"/>
</dbReference>
<reference evidence="1 2" key="1">
    <citation type="submission" date="2019-10" db="EMBL/GenBank/DDBJ databases">
        <title>Alkaliphilus serpentinus sp. nov. and Alkaliphilus pronyensis sp. nov., two novel anaerobic alkaliphilic species isolated from the serpentinized-hosted hydrothermal field of the Prony Bay (New Caledonia).</title>
        <authorList>
            <person name="Postec A."/>
        </authorList>
    </citation>
    <scope>NUCLEOTIDE SEQUENCE [LARGE SCALE GENOMIC DNA]</scope>
    <source>
        <strain evidence="1 2">LacV</strain>
    </source>
</reference>
<accession>A0A6I0F6K3</accession>
<dbReference type="Pfam" id="PF08282">
    <property type="entry name" value="Hydrolase_3"/>
    <property type="match status" value="1"/>
</dbReference>
<dbReference type="PROSITE" id="PS01228">
    <property type="entry name" value="COF_1"/>
    <property type="match status" value="1"/>
</dbReference>
<dbReference type="InterPro" id="IPR006379">
    <property type="entry name" value="HAD-SF_hydro_IIB"/>
</dbReference>
<dbReference type="EMBL" id="WBZC01000044">
    <property type="protein sequence ID" value="KAB3532903.1"/>
    <property type="molecule type" value="Genomic_DNA"/>
</dbReference>
<protein>
    <submittedName>
        <fullName evidence="1">HAD family phosphatase</fullName>
    </submittedName>
</protein>
<comment type="caution">
    <text evidence="1">The sequence shown here is derived from an EMBL/GenBank/DDBJ whole genome shotgun (WGS) entry which is preliminary data.</text>
</comment>
<dbReference type="GO" id="GO:0000287">
    <property type="term" value="F:magnesium ion binding"/>
    <property type="evidence" value="ECO:0007669"/>
    <property type="project" value="TreeGrafter"/>
</dbReference>
<dbReference type="NCBIfam" id="TIGR01484">
    <property type="entry name" value="HAD-SF-IIB"/>
    <property type="match status" value="1"/>
</dbReference>
<dbReference type="RefSeq" id="WP_151861698.1">
    <property type="nucleotide sequence ID" value="NZ_WBZC01000044.1"/>
</dbReference>
<dbReference type="SFLD" id="SFLDG01140">
    <property type="entry name" value="C2.B:_Phosphomannomutase_and_P"/>
    <property type="match status" value="1"/>
</dbReference>
<dbReference type="SFLD" id="SFLDG01144">
    <property type="entry name" value="C2.B.4:_PGP_Like"/>
    <property type="match status" value="1"/>
</dbReference>
<sequence>MYRLIVLDMDGTLLNSNSEISKENKTMLKKAKDAGVNIAIATGRIFTSARFYAEILGINTPIIACNGALIRNFHDNRVIYSDPLKVEDAIKVIEICDNYDLYYHFYDQEKLCVIDKNIDYLKDYYWRGRKRINDGIHIESIGNSIEYIYNYRPELLKFVIVNEDRDRLEDIRKEFNSIHNVEVDKSWYNNLEIMNKGVSKGKAILKLSQLMNIKKDEIIAFGDNYNDLSMKDYVGTFVAMGNSEAEVKNKAHYVTETNDNHGVAIGIKKYLLS</sequence>
<dbReference type="OrthoDB" id="9781413at2"/>
<gene>
    <name evidence="1" type="ORF">F8154_11175</name>
</gene>
<dbReference type="Proteomes" id="UP000432715">
    <property type="component" value="Unassembled WGS sequence"/>
</dbReference>
<dbReference type="NCBIfam" id="TIGR00099">
    <property type="entry name" value="Cof-subfamily"/>
    <property type="match status" value="1"/>
</dbReference>
<dbReference type="Gene3D" id="3.30.1240.10">
    <property type="match status" value="1"/>
</dbReference>
<keyword evidence="2" id="KW-1185">Reference proteome</keyword>
<name>A0A6I0F6K3_9FIRM</name>
<dbReference type="InterPro" id="IPR000150">
    <property type="entry name" value="Cof"/>
</dbReference>
<dbReference type="SUPFAM" id="SSF56784">
    <property type="entry name" value="HAD-like"/>
    <property type="match status" value="1"/>
</dbReference>
<proteinExistence type="predicted"/>
<evidence type="ECO:0000313" key="1">
    <source>
        <dbReference type="EMBL" id="KAB3532903.1"/>
    </source>
</evidence>